<feature type="signal peptide" evidence="2">
    <location>
        <begin position="1"/>
        <end position="31"/>
    </location>
</feature>
<dbReference type="Proteomes" id="UP000642094">
    <property type="component" value="Unassembled WGS sequence"/>
</dbReference>
<dbReference type="InterPro" id="IPR047589">
    <property type="entry name" value="DUF11_rpt"/>
</dbReference>
<feature type="chain" id="PRO_5047170218" evidence="2">
    <location>
        <begin position="32"/>
        <end position="932"/>
    </location>
</feature>
<comment type="caution">
    <text evidence="3">The sequence shown here is derived from an EMBL/GenBank/DDBJ whole genome shotgun (WGS) entry which is preliminary data.</text>
</comment>
<dbReference type="PANTHER" id="PTHR34819">
    <property type="entry name" value="LARGE CYSTEINE-RICH PERIPLASMIC PROTEIN OMCB"/>
    <property type="match status" value="1"/>
</dbReference>
<dbReference type="NCBIfam" id="TIGR01451">
    <property type="entry name" value="B_ant_repeat"/>
    <property type="match status" value="2"/>
</dbReference>
<reference evidence="3 4" key="1">
    <citation type="journal article" date="2020" name="ISME J.">
        <title>Comparative genomics reveals insights into cyanobacterial evolution and habitat adaptation.</title>
        <authorList>
            <person name="Chen M.Y."/>
            <person name="Teng W.K."/>
            <person name="Zhao L."/>
            <person name="Hu C.X."/>
            <person name="Zhou Y.K."/>
            <person name="Han B.P."/>
            <person name="Song L.R."/>
            <person name="Shu W.S."/>
        </authorList>
    </citation>
    <scope>NUCLEOTIDE SEQUENCE [LARGE SCALE GENOMIC DNA]</scope>
    <source>
        <strain evidence="3 4">FACHB-723</strain>
    </source>
</reference>
<keyword evidence="2" id="KW-0732">Signal</keyword>
<feature type="compositionally biased region" description="Polar residues" evidence="1">
    <location>
        <begin position="218"/>
        <end position="227"/>
    </location>
</feature>
<organism evidence="3 4">
    <name type="scientific">Pseudanabaena mucicola FACHB-723</name>
    <dbReference type="NCBI Taxonomy" id="2692860"/>
    <lineage>
        <taxon>Bacteria</taxon>
        <taxon>Bacillati</taxon>
        <taxon>Cyanobacteriota</taxon>
        <taxon>Cyanophyceae</taxon>
        <taxon>Pseudanabaenales</taxon>
        <taxon>Pseudanabaenaceae</taxon>
        <taxon>Pseudanabaena</taxon>
    </lineage>
</organism>
<evidence type="ECO:0000313" key="4">
    <source>
        <dbReference type="Proteomes" id="UP000642094"/>
    </source>
</evidence>
<evidence type="ECO:0000313" key="3">
    <source>
        <dbReference type="EMBL" id="MBD2189071.1"/>
    </source>
</evidence>
<dbReference type="PANTHER" id="PTHR34819:SF3">
    <property type="entry name" value="CELL SURFACE PROTEIN"/>
    <property type="match status" value="1"/>
</dbReference>
<evidence type="ECO:0000256" key="2">
    <source>
        <dbReference type="SAM" id="SignalP"/>
    </source>
</evidence>
<evidence type="ECO:0000256" key="1">
    <source>
        <dbReference type="SAM" id="MobiDB-lite"/>
    </source>
</evidence>
<protein>
    <submittedName>
        <fullName evidence="3">DUF11 domain-containing protein</fullName>
    </submittedName>
</protein>
<accession>A0ABR7ZYI4</accession>
<sequence length="932" mass="96713">MKNSKKVVSKIGGVILGLSVIASLCPQTAQAQFIQRSFLNPSFEQDLVQNPPGNTFYNPPSPLNSLSPGFTSIINRLRNNGAVGCFIQVHPQSVPSWETTHTNVRSGGGNCADFISPGLTPLIELWNNNFNSVPAPPPVISGQANQVFAELNAEQSSQLYQNLCLFNNETVKFSIDHRARNSTGIDTAVFKVNNLTVGTSASAIANRYAAFSTSNNASLGTPSISASSPPPGNGNIVSLDPPQPQGNGWVRYSGSFRYTSTSGNFPIGFESIATGSGNNTIGNFIDNAQFAGLPVIEFSVSSGGAAEAETNPTSNPPKIRVVGVVPAGGIVVPISIGAASTAVLGTDFNTPTGTNNFTMTIPAGNYDGSNATSTFFIPFTIIQDGTTEGDESIIFEIGSSGNYFISSTTTCGSPPIGNSSYTVFDDEFLSGNVFDDVDNSANGTFTNIQTGSEVGTNAGGLLNAILVSSTGNVLATTPVNADGTYIFNDVPFNQNNVTIRLSTSTGTIGAAAPAASLPPGFVATSPLVTAPFNTGTNITGKDFGINQAIVFGYKSVNLTADPDNSSVISTGDTLTWRITYANTGNVDITNFQIIDQFPDFADGDLVLAPSNPITVSGIGTQNTLPTINSGYTGNGNDNLFAPGFVLKVGGAITVEIKTIVGGSATANQLLSNQAAATGTNLPVGDVKTDNIDTTNTSLPLGIPAPSATGNISQVQTGTIDPTTAQVGRSLLLPIFKLILAKRITAVNDLPIADYTADPDPDWATYIGANTDYLRGAISNVTAKPGDRIEYTIYFLASGNRAITNVTICDLVPANTTFVNGAYDSVGNSSNLGIAFNNEASPTLPITYFTSAFDSDLGQFYPAGSLPPATCRKLNAANPSVPSDDLTAADNTNGLVVVNVVSSSPTLTTLPHATGAGTPTNSYGFVRFQVQVK</sequence>
<dbReference type="InterPro" id="IPR051172">
    <property type="entry name" value="Chlamydia_OmcB"/>
</dbReference>
<name>A0ABR7ZYI4_9CYAN</name>
<proteinExistence type="predicted"/>
<keyword evidence="4" id="KW-1185">Reference proteome</keyword>
<feature type="region of interest" description="Disordered" evidence="1">
    <location>
        <begin position="218"/>
        <end position="240"/>
    </location>
</feature>
<gene>
    <name evidence="3" type="ORF">H6F41_13075</name>
</gene>
<dbReference type="RefSeq" id="WP_190403908.1">
    <property type="nucleotide sequence ID" value="NZ_JACJQB010000028.1"/>
</dbReference>
<dbReference type="EMBL" id="JACJQB010000028">
    <property type="protein sequence ID" value="MBD2189071.1"/>
    <property type="molecule type" value="Genomic_DNA"/>
</dbReference>